<feature type="signal peptide" evidence="1">
    <location>
        <begin position="1"/>
        <end position="23"/>
    </location>
</feature>
<comment type="caution">
    <text evidence="2">The sequence shown here is derived from an EMBL/GenBank/DDBJ whole genome shotgun (WGS) entry which is preliminary data.</text>
</comment>
<dbReference type="RefSeq" id="WP_100890442.1">
    <property type="nucleotide sequence ID" value="NZ_BAABKV010000001.1"/>
</dbReference>
<sequence length="175" mass="16982">MKHRIRSTAGPAVAALVAGVALAGCSSGSTPSSAVSSAAAAVQSKASELASAASSAVGGLASSAQSALASAESAASSAVAGVQGGLDAKADVTLGTAVTDADGKLDVPVTVVNHDSQPRKYTIQVDFKDANGNRLDVSVLTVPEVAAGATMQATATSNRKLTGDVKVSVAAALRY</sequence>
<dbReference type="PROSITE" id="PS51257">
    <property type="entry name" value="PROKAR_LIPOPROTEIN"/>
    <property type="match status" value="1"/>
</dbReference>
<evidence type="ECO:0000313" key="3">
    <source>
        <dbReference type="Proteomes" id="UP001596435"/>
    </source>
</evidence>
<evidence type="ECO:0008006" key="4">
    <source>
        <dbReference type="Google" id="ProtNLM"/>
    </source>
</evidence>
<keyword evidence="3" id="KW-1185">Reference proteome</keyword>
<feature type="chain" id="PRO_5047304656" description="Lipoprotein" evidence="1">
    <location>
        <begin position="24"/>
        <end position="175"/>
    </location>
</feature>
<gene>
    <name evidence="2" type="ORF">ACFQMG_32170</name>
</gene>
<reference evidence="3" key="1">
    <citation type="journal article" date="2019" name="Int. J. Syst. Evol. Microbiol.">
        <title>The Global Catalogue of Microorganisms (GCM) 10K type strain sequencing project: providing services to taxonomists for standard genome sequencing and annotation.</title>
        <authorList>
            <consortium name="The Broad Institute Genomics Platform"/>
            <consortium name="The Broad Institute Genome Sequencing Center for Infectious Disease"/>
            <person name="Wu L."/>
            <person name="Ma J."/>
        </authorList>
    </citation>
    <scope>NUCLEOTIDE SEQUENCE [LARGE SCALE GENOMIC DNA]</scope>
    <source>
        <strain evidence="3">CGMCC 1.12859</strain>
    </source>
</reference>
<dbReference type="Proteomes" id="UP001596435">
    <property type="component" value="Unassembled WGS sequence"/>
</dbReference>
<keyword evidence="1" id="KW-0732">Signal</keyword>
<evidence type="ECO:0000256" key="1">
    <source>
        <dbReference type="SAM" id="SignalP"/>
    </source>
</evidence>
<name>A0ABW2G7R4_9ACTN</name>
<accession>A0ABW2G7R4</accession>
<dbReference type="EMBL" id="JBHTAJ010000093">
    <property type="protein sequence ID" value="MFC7184217.1"/>
    <property type="molecule type" value="Genomic_DNA"/>
</dbReference>
<evidence type="ECO:0000313" key="2">
    <source>
        <dbReference type="EMBL" id="MFC7184217.1"/>
    </source>
</evidence>
<organism evidence="2 3">
    <name type="scientific">Kitasatospora paranensis</name>
    <dbReference type="NCBI Taxonomy" id="258053"/>
    <lineage>
        <taxon>Bacteria</taxon>
        <taxon>Bacillati</taxon>
        <taxon>Actinomycetota</taxon>
        <taxon>Actinomycetes</taxon>
        <taxon>Kitasatosporales</taxon>
        <taxon>Streptomycetaceae</taxon>
        <taxon>Kitasatospora</taxon>
    </lineage>
</organism>
<protein>
    <recommendedName>
        <fullName evidence="4">Lipoprotein</fullName>
    </recommendedName>
</protein>
<proteinExistence type="predicted"/>